<keyword evidence="4" id="KW-1185">Reference proteome</keyword>
<accession>A0A2N7W558</accession>
<dbReference type="OrthoDB" id="8685584at2"/>
<evidence type="ECO:0000313" key="2">
    <source>
        <dbReference type="EMBL" id="CAB3735571.1"/>
    </source>
</evidence>
<evidence type="ECO:0000259" key="1">
    <source>
        <dbReference type="Pfam" id="PF16289"/>
    </source>
</evidence>
<dbReference type="Proteomes" id="UP000494205">
    <property type="component" value="Unassembled WGS sequence"/>
</dbReference>
<protein>
    <recommendedName>
        <fullName evidence="1">DUF4935 domain-containing protein</fullName>
    </recommendedName>
</protein>
<name>A0A2N7W558_9BURK</name>
<reference evidence="3 4" key="1">
    <citation type="submission" date="2018-01" db="EMBL/GenBank/DDBJ databases">
        <title>Whole genome analyses suggest that Burkholderia sensu lato contains two further novel genera in the rhizoxinica-symbiotica group Mycetohabitans gen. nov., and Trinickia gen. nov.: implications for the evolution of diazotrophy and nodulation in the Burkholderiaceae.</title>
        <authorList>
            <person name="Estrada-de los Santos P."/>
            <person name="Palmer M."/>
            <person name="Chavez-Ramirez B."/>
            <person name="Beukes C."/>
            <person name="Steenkamp E.T."/>
            <person name="Hirsch A.M."/>
            <person name="Manyaka P."/>
            <person name="Maluk M."/>
            <person name="Lafos M."/>
            <person name="Crook M."/>
            <person name="Gross E."/>
            <person name="Simon M.F."/>
            <person name="Bueno dos Reis Junior F."/>
            <person name="Poole P.S."/>
            <person name="Venter S.N."/>
            <person name="James E.K."/>
        </authorList>
    </citation>
    <scope>NUCLEOTIDE SEQUENCE [LARGE SCALE GENOMIC DNA]</scope>
    <source>
        <strain evidence="3 4">WSM 3937</strain>
    </source>
</reference>
<evidence type="ECO:0000313" key="4">
    <source>
        <dbReference type="Proteomes" id="UP000235659"/>
    </source>
</evidence>
<dbReference type="Pfam" id="PF16289">
    <property type="entry name" value="PIN_12"/>
    <property type="match status" value="1"/>
</dbReference>
<organism evidence="2 5">
    <name type="scientific">Paraburkholderia rhynchosiae</name>
    <dbReference type="NCBI Taxonomy" id="487049"/>
    <lineage>
        <taxon>Bacteria</taxon>
        <taxon>Pseudomonadati</taxon>
        <taxon>Pseudomonadota</taxon>
        <taxon>Betaproteobacteria</taxon>
        <taxon>Burkholderiales</taxon>
        <taxon>Burkholderiaceae</taxon>
        <taxon>Paraburkholderia</taxon>
    </lineage>
</organism>
<reference evidence="2 5" key="2">
    <citation type="submission" date="2020-04" db="EMBL/GenBank/DDBJ databases">
        <authorList>
            <person name="De Canck E."/>
        </authorList>
    </citation>
    <scope>NUCLEOTIDE SEQUENCE [LARGE SCALE GENOMIC DNA]</scope>
    <source>
        <strain evidence="2 5">LMG 27174</strain>
    </source>
</reference>
<dbReference type="EMBL" id="CADIJZ010000033">
    <property type="protein sequence ID" value="CAB3735571.1"/>
    <property type="molecule type" value="Genomic_DNA"/>
</dbReference>
<dbReference type="InterPro" id="IPR032557">
    <property type="entry name" value="DUF4935"/>
</dbReference>
<dbReference type="Proteomes" id="UP000235659">
    <property type="component" value="Unassembled WGS sequence"/>
</dbReference>
<evidence type="ECO:0000313" key="5">
    <source>
        <dbReference type="Proteomes" id="UP000494205"/>
    </source>
</evidence>
<dbReference type="AlphaFoldDB" id="A0A2N7W558"/>
<dbReference type="EMBL" id="PNXY01000034">
    <property type="protein sequence ID" value="PMS24533.1"/>
    <property type="molecule type" value="Genomic_DNA"/>
</dbReference>
<gene>
    <name evidence="3" type="ORF">C0Z16_30970</name>
    <name evidence="2" type="ORF">LMG27174_06216</name>
</gene>
<proteinExistence type="predicted"/>
<feature type="domain" description="DUF4935" evidence="1">
    <location>
        <begin position="7"/>
        <end position="69"/>
    </location>
</feature>
<sequence length="77" mass="8757">MPIRLSVDTCVWLDLGKDYREQPVIAAVEDLVSSGDFELIVPQLVLDEFDRNKARIIEKPDAAFNQAGSQPLRRRCK</sequence>
<dbReference type="RefSeq" id="WP_102635852.1">
    <property type="nucleotide sequence ID" value="NZ_CADIJZ010000033.1"/>
</dbReference>
<evidence type="ECO:0000313" key="3">
    <source>
        <dbReference type="EMBL" id="PMS24533.1"/>
    </source>
</evidence>